<comment type="caution">
    <text evidence="1">The sequence shown here is derived from an EMBL/GenBank/DDBJ whole genome shotgun (WGS) entry which is preliminary data.</text>
</comment>
<protein>
    <submittedName>
        <fullName evidence="1">Uncharacterized protein</fullName>
    </submittedName>
</protein>
<dbReference type="AlphaFoldDB" id="A0A4Z2GFJ9"/>
<keyword evidence="2" id="KW-1185">Reference proteome</keyword>
<organism evidence="1 2">
    <name type="scientific">Liparis tanakae</name>
    <name type="common">Tanaka's snailfish</name>
    <dbReference type="NCBI Taxonomy" id="230148"/>
    <lineage>
        <taxon>Eukaryota</taxon>
        <taxon>Metazoa</taxon>
        <taxon>Chordata</taxon>
        <taxon>Craniata</taxon>
        <taxon>Vertebrata</taxon>
        <taxon>Euteleostomi</taxon>
        <taxon>Actinopterygii</taxon>
        <taxon>Neopterygii</taxon>
        <taxon>Teleostei</taxon>
        <taxon>Neoteleostei</taxon>
        <taxon>Acanthomorphata</taxon>
        <taxon>Eupercaria</taxon>
        <taxon>Perciformes</taxon>
        <taxon>Cottioidei</taxon>
        <taxon>Cottales</taxon>
        <taxon>Liparidae</taxon>
        <taxon>Liparis</taxon>
    </lineage>
</organism>
<proteinExistence type="predicted"/>
<dbReference type="EMBL" id="SRLO01000580">
    <property type="protein sequence ID" value="TNN51494.1"/>
    <property type="molecule type" value="Genomic_DNA"/>
</dbReference>
<accession>A0A4Z2GFJ9</accession>
<reference evidence="1 2" key="1">
    <citation type="submission" date="2019-03" db="EMBL/GenBank/DDBJ databases">
        <title>First draft genome of Liparis tanakae, snailfish: a comprehensive survey of snailfish specific genes.</title>
        <authorList>
            <person name="Kim W."/>
            <person name="Song I."/>
            <person name="Jeong J.-H."/>
            <person name="Kim D."/>
            <person name="Kim S."/>
            <person name="Ryu S."/>
            <person name="Song J.Y."/>
            <person name="Lee S.K."/>
        </authorList>
    </citation>
    <scope>NUCLEOTIDE SEQUENCE [LARGE SCALE GENOMIC DNA]</scope>
    <source>
        <tissue evidence="1">Muscle</tissue>
    </source>
</reference>
<dbReference type="Proteomes" id="UP000314294">
    <property type="component" value="Unassembled WGS sequence"/>
</dbReference>
<evidence type="ECO:0000313" key="1">
    <source>
        <dbReference type="EMBL" id="TNN51494.1"/>
    </source>
</evidence>
<sequence length="79" mass="8114">MWQAPQQTSGSSVPSATCIICSVSQCGAMMRVCPAPGAHLRGGTVGSHGSSPVTLPERKPLGCQQKIASSYLGVCPQSR</sequence>
<evidence type="ECO:0000313" key="2">
    <source>
        <dbReference type="Proteomes" id="UP000314294"/>
    </source>
</evidence>
<gene>
    <name evidence="1" type="ORF">EYF80_038286</name>
</gene>
<name>A0A4Z2GFJ9_9TELE</name>